<evidence type="ECO:0000313" key="1">
    <source>
        <dbReference type="EMBL" id="KAK0441350.1"/>
    </source>
</evidence>
<sequence length="324" mass="36306">MMTVSFPSSKLSLRYWSLDSWAQFVNEQASSVNWDDPDVSSDSEFAADIAYPEVTITAFTETGRADSSIKAPLQRSYTGTKPVIPSSLADTPCATLGISGLLDLFNATLGTSHTLDTPSLSSVLKDCTKHNYDFGTAYGRLRAVWSADNDGTIQDELRRREADDRKMRQKALVGGRIVQPYLQPRRVWDLCANRVVPWWNSGAFLHCFQLESSMSMIRTESNVRPISHAWMDANGRVDVQTPINGYEWPVPIPKDANLDLIRIELLNLGVEYTWLDVLCLRQKDGMREDLREEEWKLDVPTIGAGVRRKQGGDLPEWVGAAFGT</sequence>
<name>A0AA39MPU1_9AGAR</name>
<proteinExistence type="predicted"/>
<gene>
    <name evidence="1" type="ORF">EV421DRAFT_728153</name>
</gene>
<dbReference type="Proteomes" id="UP001175226">
    <property type="component" value="Unassembled WGS sequence"/>
</dbReference>
<evidence type="ECO:0008006" key="3">
    <source>
        <dbReference type="Google" id="ProtNLM"/>
    </source>
</evidence>
<protein>
    <recommendedName>
        <fullName evidence="3">Heterokaryon incompatibility domain-containing protein</fullName>
    </recommendedName>
</protein>
<organism evidence="1 2">
    <name type="scientific">Armillaria borealis</name>
    <dbReference type="NCBI Taxonomy" id="47425"/>
    <lineage>
        <taxon>Eukaryota</taxon>
        <taxon>Fungi</taxon>
        <taxon>Dikarya</taxon>
        <taxon>Basidiomycota</taxon>
        <taxon>Agaricomycotina</taxon>
        <taxon>Agaricomycetes</taxon>
        <taxon>Agaricomycetidae</taxon>
        <taxon>Agaricales</taxon>
        <taxon>Marasmiineae</taxon>
        <taxon>Physalacriaceae</taxon>
        <taxon>Armillaria</taxon>
    </lineage>
</organism>
<dbReference type="EMBL" id="JAUEPT010000030">
    <property type="protein sequence ID" value="KAK0441350.1"/>
    <property type="molecule type" value="Genomic_DNA"/>
</dbReference>
<comment type="caution">
    <text evidence="1">The sequence shown here is derived from an EMBL/GenBank/DDBJ whole genome shotgun (WGS) entry which is preliminary data.</text>
</comment>
<accession>A0AA39MPU1</accession>
<evidence type="ECO:0000313" key="2">
    <source>
        <dbReference type="Proteomes" id="UP001175226"/>
    </source>
</evidence>
<keyword evidence="2" id="KW-1185">Reference proteome</keyword>
<reference evidence="1" key="1">
    <citation type="submission" date="2023-06" db="EMBL/GenBank/DDBJ databases">
        <authorList>
            <consortium name="Lawrence Berkeley National Laboratory"/>
            <person name="Ahrendt S."/>
            <person name="Sahu N."/>
            <person name="Indic B."/>
            <person name="Wong-Bajracharya J."/>
            <person name="Merenyi Z."/>
            <person name="Ke H.-M."/>
            <person name="Monk M."/>
            <person name="Kocsube S."/>
            <person name="Drula E."/>
            <person name="Lipzen A."/>
            <person name="Balint B."/>
            <person name="Henrissat B."/>
            <person name="Andreopoulos B."/>
            <person name="Martin F.M."/>
            <person name="Harder C.B."/>
            <person name="Rigling D."/>
            <person name="Ford K.L."/>
            <person name="Foster G.D."/>
            <person name="Pangilinan J."/>
            <person name="Papanicolaou A."/>
            <person name="Barry K."/>
            <person name="LaButti K."/>
            <person name="Viragh M."/>
            <person name="Koriabine M."/>
            <person name="Yan M."/>
            <person name="Riley R."/>
            <person name="Champramary S."/>
            <person name="Plett K.L."/>
            <person name="Tsai I.J."/>
            <person name="Slot J."/>
            <person name="Sipos G."/>
            <person name="Plett J."/>
            <person name="Nagy L.G."/>
            <person name="Grigoriev I.V."/>
        </authorList>
    </citation>
    <scope>NUCLEOTIDE SEQUENCE</scope>
    <source>
        <strain evidence="1">FPL87.14</strain>
    </source>
</reference>
<dbReference type="AlphaFoldDB" id="A0AA39MPU1"/>